<dbReference type="Proteomes" id="UP000075882">
    <property type="component" value="Unassembled WGS sequence"/>
</dbReference>
<dbReference type="AlphaFoldDB" id="A0A8W7PBU5"/>
<dbReference type="EnsemblMetazoa" id="ACOM029277-RA">
    <property type="protein sequence ID" value="ACOM029277-PA.1"/>
    <property type="gene ID" value="ACOM029277"/>
</dbReference>
<protein>
    <submittedName>
        <fullName evidence="1">Uncharacterized protein</fullName>
    </submittedName>
</protein>
<name>A0A8W7PBU5_ANOCL</name>
<dbReference type="InterPro" id="IPR036397">
    <property type="entry name" value="RNaseH_sf"/>
</dbReference>
<accession>A0A8W7PBU5</accession>
<reference evidence="1" key="1">
    <citation type="submission" date="2022-08" db="UniProtKB">
        <authorList>
            <consortium name="EnsemblMetazoa"/>
        </authorList>
    </citation>
    <scope>IDENTIFICATION</scope>
</reference>
<organism evidence="1">
    <name type="scientific">Anopheles coluzzii</name>
    <name type="common">African malaria mosquito</name>
    <dbReference type="NCBI Taxonomy" id="1518534"/>
    <lineage>
        <taxon>Eukaryota</taxon>
        <taxon>Metazoa</taxon>
        <taxon>Ecdysozoa</taxon>
        <taxon>Arthropoda</taxon>
        <taxon>Hexapoda</taxon>
        <taxon>Insecta</taxon>
        <taxon>Pterygota</taxon>
        <taxon>Neoptera</taxon>
        <taxon>Endopterygota</taxon>
        <taxon>Diptera</taxon>
        <taxon>Nematocera</taxon>
        <taxon>Culicoidea</taxon>
        <taxon>Culicidae</taxon>
        <taxon>Anophelinae</taxon>
        <taxon>Anopheles</taxon>
    </lineage>
</organism>
<dbReference type="GO" id="GO:0003676">
    <property type="term" value="F:nucleic acid binding"/>
    <property type="evidence" value="ECO:0007669"/>
    <property type="project" value="InterPro"/>
</dbReference>
<evidence type="ECO:0000313" key="1">
    <source>
        <dbReference type="EnsemblMetazoa" id="ACOM029277-PA.1"/>
    </source>
</evidence>
<proteinExistence type="predicted"/>
<sequence length="197" mass="22365">MRSYNTSGCASITGWLASDLGSTEEKLQHAWLCFGLRLLDEEAADTDANPQHAWLSFDHLLAGERSGKYQEEATTRLVVLRPTAARQWRCRHRCEATTRLVVLRSPAGWRAIWVAQRRSYSTPGCASACRIVQERNVCYDGSCRPYECRNSEGGDVFAEHRKNNTVANGRPYIWQQDSAPCHTAVKTRQWLTANFDR</sequence>
<dbReference type="Gene3D" id="3.30.420.10">
    <property type="entry name" value="Ribonuclease H-like superfamily/Ribonuclease H"/>
    <property type="match status" value="1"/>
</dbReference>